<keyword evidence="5" id="KW-1185">Reference proteome</keyword>
<dbReference type="InterPro" id="IPR017937">
    <property type="entry name" value="Thioredoxin_CS"/>
</dbReference>
<dbReference type="Pfam" id="PF00085">
    <property type="entry name" value="Thioredoxin"/>
    <property type="match status" value="1"/>
</dbReference>
<evidence type="ECO:0000256" key="2">
    <source>
        <dbReference type="ARBA" id="ARBA00023157"/>
    </source>
</evidence>
<name>A0A2V3J652_9FLOR</name>
<dbReference type="InterPro" id="IPR036249">
    <property type="entry name" value="Thioredoxin-like_sf"/>
</dbReference>
<dbReference type="Proteomes" id="UP000247409">
    <property type="component" value="Unassembled WGS sequence"/>
</dbReference>
<dbReference type="AlphaFoldDB" id="A0A2V3J652"/>
<dbReference type="CDD" id="cd02947">
    <property type="entry name" value="TRX_family"/>
    <property type="match status" value="1"/>
</dbReference>
<evidence type="ECO:0000259" key="3">
    <source>
        <dbReference type="PROSITE" id="PS51352"/>
    </source>
</evidence>
<proteinExistence type="predicted"/>
<sequence>MAFVAGFHVSRSGFAGRKALSGRQDEKRVYSAGASRVRMLVLDATSTAEMDQILQSADENLVVVDYSTSWCGPCKKFAPVFEELSDKYADVVFVKVMGDASAESSELMKREGIRAVPAFHFWKQQQKVLDFTGARMDELERNINELK</sequence>
<dbReference type="PROSITE" id="PS00194">
    <property type="entry name" value="THIOREDOXIN_1"/>
    <property type="match status" value="1"/>
</dbReference>
<dbReference type="PROSITE" id="PS51352">
    <property type="entry name" value="THIOREDOXIN_2"/>
    <property type="match status" value="1"/>
</dbReference>
<evidence type="ECO:0000313" key="4">
    <source>
        <dbReference type="EMBL" id="PXF49854.1"/>
    </source>
</evidence>
<keyword evidence="2" id="KW-1015">Disulfide bond</keyword>
<dbReference type="PANTHER" id="PTHR46115">
    <property type="entry name" value="THIOREDOXIN-LIKE PROTEIN 1"/>
    <property type="match status" value="1"/>
</dbReference>
<dbReference type="SUPFAM" id="SSF52833">
    <property type="entry name" value="Thioredoxin-like"/>
    <property type="match status" value="1"/>
</dbReference>
<organism evidence="4 5">
    <name type="scientific">Gracilariopsis chorda</name>
    <dbReference type="NCBI Taxonomy" id="448386"/>
    <lineage>
        <taxon>Eukaryota</taxon>
        <taxon>Rhodophyta</taxon>
        <taxon>Florideophyceae</taxon>
        <taxon>Rhodymeniophycidae</taxon>
        <taxon>Gracilariales</taxon>
        <taxon>Gracilariaceae</taxon>
        <taxon>Gracilariopsis</taxon>
    </lineage>
</organism>
<dbReference type="OrthoDB" id="2121326at2759"/>
<dbReference type="Gene3D" id="3.40.30.10">
    <property type="entry name" value="Glutaredoxin"/>
    <property type="match status" value="1"/>
</dbReference>
<comment type="caution">
    <text evidence="4">The sequence shown here is derived from an EMBL/GenBank/DDBJ whole genome shotgun (WGS) entry which is preliminary data.</text>
</comment>
<feature type="domain" description="Thioredoxin" evidence="3">
    <location>
        <begin position="35"/>
        <end position="147"/>
    </location>
</feature>
<comment type="function">
    <text evidence="1">Participates in various redox reactions through the reversible oxidation of its active center dithiol to a disulfide and catalyzes dithiol-disulfide exchange reactions.</text>
</comment>
<evidence type="ECO:0000313" key="5">
    <source>
        <dbReference type="Proteomes" id="UP000247409"/>
    </source>
</evidence>
<accession>A0A2V3J652</accession>
<dbReference type="InterPro" id="IPR013766">
    <property type="entry name" value="Thioredoxin_domain"/>
</dbReference>
<protein>
    <submittedName>
        <fullName evidence="4">Thioredoxin</fullName>
    </submittedName>
</protein>
<evidence type="ECO:0000256" key="1">
    <source>
        <dbReference type="ARBA" id="ARBA00003318"/>
    </source>
</evidence>
<gene>
    <name evidence="4" type="ORF">BWQ96_00014</name>
</gene>
<dbReference type="EMBL" id="NBIV01000001">
    <property type="protein sequence ID" value="PXF49854.1"/>
    <property type="molecule type" value="Genomic_DNA"/>
</dbReference>
<reference evidence="4 5" key="1">
    <citation type="journal article" date="2018" name="Mol. Biol. Evol.">
        <title>Analysis of the draft genome of the red seaweed Gracilariopsis chorda provides insights into genome size evolution in Rhodophyta.</title>
        <authorList>
            <person name="Lee J."/>
            <person name="Yang E.C."/>
            <person name="Graf L."/>
            <person name="Yang J.H."/>
            <person name="Qiu H."/>
            <person name="Zel Zion U."/>
            <person name="Chan C.X."/>
            <person name="Stephens T.G."/>
            <person name="Weber A.P.M."/>
            <person name="Boo G.H."/>
            <person name="Boo S.M."/>
            <person name="Kim K.M."/>
            <person name="Shin Y."/>
            <person name="Jung M."/>
            <person name="Lee S.J."/>
            <person name="Yim H.S."/>
            <person name="Lee J.H."/>
            <person name="Bhattacharya D."/>
            <person name="Yoon H.S."/>
        </authorList>
    </citation>
    <scope>NUCLEOTIDE SEQUENCE [LARGE SCALE GENOMIC DNA]</scope>
    <source>
        <strain evidence="4 5">SKKU-2015</strain>
        <tissue evidence="4">Whole body</tissue>
    </source>
</reference>
<dbReference type="PRINTS" id="PR00421">
    <property type="entry name" value="THIOREDOXIN"/>
</dbReference>
<dbReference type="STRING" id="448386.A0A2V3J652"/>